<dbReference type="AlphaFoldDB" id="A0AAV4WQN2"/>
<comment type="caution">
    <text evidence="1">The sequence shown here is derived from an EMBL/GenBank/DDBJ whole genome shotgun (WGS) entry which is preliminary data.</text>
</comment>
<organism evidence="1 2">
    <name type="scientific">Caerostris extrusa</name>
    <name type="common">Bark spider</name>
    <name type="synonym">Caerostris bankana</name>
    <dbReference type="NCBI Taxonomy" id="172846"/>
    <lineage>
        <taxon>Eukaryota</taxon>
        <taxon>Metazoa</taxon>
        <taxon>Ecdysozoa</taxon>
        <taxon>Arthropoda</taxon>
        <taxon>Chelicerata</taxon>
        <taxon>Arachnida</taxon>
        <taxon>Araneae</taxon>
        <taxon>Araneomorphae</taxon>
        <taxon>Entelegynae</taxon>
        <taxon>Araneoidea</taxon>
        <taxon>Araneidae</taxon>
        <taxon>Caerostris</taxon>
    </lineage>
</organism>
<accession>A0AAV4WQN2</accession>
<proteinExistence type="predicted"/>
<dbReference type="Proteomes" id="UP001054945">
    <property type="component" value="Unassembled WGS sequence"/>
</dbReference>
<name>A0AAV4WQN2_CAEEX</name>
<gene>
    <name evidence="1" type="ORF">CEXT_676211</name>
</gene>
<evidence type="ECO:0000313" key="2">
    <source>
        <dbReference type="Proteomes" id="UP001054945"/>
    </source>
</evidence>
<reference evidence="1 2" key="1">
    <citation type="submission" date="2021-06" db="EMBL/GenBank/DDBJ databases">
        <title>Caerostris extrusa draft genome.</title>
        <authorList>
            <person name="Kono N."/>
            <person name="Arakawa K."/>
        </authorList>
    </citation>
    <scope>NUCLEOTIDE SEQUENCE [LARGE SCALE GENOMIC DNA]</scope>
</reference>
<sequence length="162" mass="18893">MDRTPCTHETLHQLNSSFLRSFHKLFVYVPWIKLYTSTLKLYTRSSFHNGCFHQTVCLRTIQTPCTRSSTLNCLFTYHGSNAMYQIFHAIETLDQLTLMAPSFLFTCHGSNTMHQIFYTFETLDPLTSLSPSSMTAFTMYVYVPWIERHVPDLPRYRNSTPA</sequence>
<keyword evidence="2" id="KW-1185">Reference proteome</keyword>
<evidence type="ECO:0000313" key="1">
    <source>
        <dbReference type="EMBL" id="GIY84579.1"/>
    </source>
</evidence>
<protein>
    <submittedName>
        <fullName evidence="1">Uncharacterized protein</fullName>
    </submittedName>
</protein>
<dbReference type="EMBL" id="BPLR01016531">
    <property type="protein sequence ID" value="GIY84579.1"/>
    <property type="molecule type" value="Genomic_DNA"/>
</dbReference>